<feature type="region of interest" description="Disordered" evidence="4">
    <location>
        <begin position="946"/>
        <end position="978"/>
    </location>
</feature>
<dbReference type="EMBL" id="FN647694">
    <property type="protein sequence ID" value="CBJ28360.1"/>
    <property type="molecule type" value="Genomic_DNA"/>
</dbReference>
<feature type="region of interest" description="Disordered" evidence="4">
    <location>
        <begin position="370"/>
        <end position="641"/>
    </location>
</feature>
<dbReference type="PANTHER" id="PTHR45831:SF2">
    <property type="entry name" value="LD24721P"/>
    <property type="match status" value="1"/>
</dbReference>
<feature type="compositionally biased region" description="Basic and acidic residues" evidence="4">
    <location>
        <begin position="486"/>
        <end position="502"/>
    </location>
</feature>
<proteinExistence type="predicted"/>
<feature type="compositionally biased region" description="Polar residues" evidence="4">
    <location>
        <begin position="573"/>
        <end position="582"/>
    </location>
</feature>
<evidence type="ECO:0000256" key="1">
    <source>
        <dbReference type="ARBA" id="ARBA00022737"/>
    </source>
</evidence>
<dbReference type="AlphaFoldDB" id="D7FGT4"/>
<evidence type="ECO:0000313" key="5">
    <source>
        <dbReference type="EMBL" id="CBJ28360.1"/>
    </source>
</evidence>
<dbReference type="GO" id="GO:0016020">
    <property type="term" value="C:membrane"/>
    <property type="evidence" value="ECO:0007669"/>
    <property type="project" value="TreeGrafter"/>
</dbReference>
<feature type="compositionally biased region" description="Low complexity" evidence="4">
    <location>
        <begin position="511"/>
        <end position="523"/>
    </location>
</feature>
<dbReference type="STRING" id="2880.D7FGT4"/>
<feature type="repeat" description="TPR" evidence="3">
    <location>
        <begin position="55"/>
        <end position="88"/>
    </location>
</feature>
<feature type="compositionally biased region" description="Polar residues" evidence="4">
    <location>
        <begin position="687"/>
        <end position="696"/>
    </location>
</feature>
<feature type="repeat" description="TPR" evidence="3">
    <location>
        <begin position="126"/>
        <end position="159"/>
    </location>
</feature>
<gene>
    <name evidence="5" type="ORF">Esi_0101_0089</name>
</gene>
<keyword evidence="1" id="KW-0677">Repeat</keyword>
<evidence type="ECO:0000256" key="2">
    <source>
        <dbReference type="ARBA" id="ARBA00022803"/>
    </source>
</evidence>
<accession>D7FGT4</accession>
<feature type="compositionally biased region" description="Low complexity" evidence="4">
    <location>
        <begin position="413"/>
        <end position="425"/>
    </location>
</feature>
<reference evidence="5 6" key="1">
    <citation type="journal article" date="2010" name="Nature">
        <title>The Ectocarpus genome and the independent evolution of multicellularity in brown algae.</title>
        <authorList>
            <person name="Cock J.M."/>
            <person name="Sterck L."/>
            <person name="Rouze P."/>
            <person name="Scornet D."/>
            <person name="Allen A.E."/>
            <person name="Amoutzias G."/>
            <person name="Anthouard V."/>
            <person name="Artiguenave F."/>
            <person name="Aury J.M."/>
            <person name="Badger J.H."/>
            <person name="Beszteri B."/>
            <person name="Billiau K."/>
            <person name="Bonnet E."/>
            <person name="Bothwell J.H."/>
            <person name="Bowler C."/>
            <person name="Boyen C."/>
            <person name="Brownlee C."/>
            <person name="Carrano C.J."/>
            <person name="Charrier B."/>
            <person name="Cho G.Y."/>
            <person name="Coelho S.M."/>
            <person name="Collen J."/>
            <person name="Corre E."/>
            <person name="Da Silva C."/>
            <person name="Delage L."/>
            <person name="Delaroque N."/>
            <person name="Dittami S.M."/>
            <person name="Doulbeau S."/>
            <person name="Elias M."/>
            <person name="Farnham G."/>
            <person name="Gachon C.M."/>
            <person name="Gschloessl B."/>
            <person name="Heesch S."/>
            <person name="Jabbari K."/>
            <person name="Jubin C."/>
            <person name="Kawai H."/>
            <person name="Kimura K."/>
            <person name="Kloareg B."/>
            <person name="Kupper F.C."/>
            <person name="Lang D."/>
            <person name="Le Bail A."/>
            <person name="Leblanc C."/>
            <person name="Lerouge P."/>
            <person name="Lohr M."/>
            <person name="Lopez P.J."/>
            <person name="Martens C."/>
            <person name="Maumus F."/>
            <person name="Michel G."/>
            <person name="Miranda-Saavedra D."/>
            <person name="Morales J."/>
            <person name="Moreau H."/>
            <person name="Motomura T."/>
            <person name="Nagasato C."/>
            <person name="Napoli C.A."/>
            <person name="Nelson D.R."/>
            <person name="Nyvall-Collen P."/>
            <person name="Peters A.F."/>
            <person name="Pommier C."/>
            <person name="Potin P."/>
            <person name="Poulain J."/>
            <person name="Quesneville H."/>
            <person name="Read B."/>
            <person name="Rensing S.A."/>
            <person name="Ritter A."/>
            <person name="Rousvoal S."/>
            <person name="Samanta M."/>
            <person name="Samson G."/>
            <person name="Schroeder D.C."/>
            <person name="Segurens B."/>
            <person name="Strittmatter M."/>
            <person name="Tonon T."/>
            <person name="Tregear J.W."/>
            <person name="Valentin K."/>
            <person name="von Dassow P."/>
            <person name="Yamagishi T."/>
            <person name="Van de Peer Y."/>
            <person name="Wincker P."/>
        </authorList>
    </citation>
    <scope>NUCLEOTIDE SEQUENCE [LARGE SCALE GENOMIC DNA]</scope>
    <source>
        <strain evidence="6">Ec32 / CCAP1310/4</strain>
    </source>
</reference>
<feature type="compositionally biased region" description="Low complexity" evidence="4">
    <location>
        <begin position="596"/>
        <end position="611"/>
    </location>
</feature>
<feature type="compositionally biased region" description="Low complexity" evidence="4">
    <location>
        <begin position="946"/>
        <end position="956"/>
    </location>
</feature>
<dbReference type="InterPro" id="IPR047150">
    <property type="entry name" value="SGT"/>
</dbReference>
<dbReference type="GO" id="GO:0072380">
    <property type="term" value="C:TRC complex"/>
    <property type="evidence" value="ECO:0007669"/>
    <property type="project" value="TreeGrafter"/>
</dbReference>
<feature type="compositionally biased region" description="Basic and acidic residues" evidence="4">
    <location>
        <begin position="725"/>
        <end position="742"/>
    </location>
</feature>
<dbReference type="PANTHER" id="PTHR45831">
    <property type="entry name" value="LD24721P"/>
    <property type="match status" value="1"/>
</dbReference>
<feature type="region of interest" description="Disordered" evidence="4">
    <location>
        <begin position="673"/>
        <end position="910"/>
    </location>
</feature>
<dbReference type="Proteomes" id="UP000002630">
    <property type="component" value="Linkage Group LG29"/>
</dbReference>
<dbReference type="GO" id="GO:0006620">
    <property type="term" value="P:post-translational protein targeting to endoplasmic reticulum membrane"/>
    <property type="evidence" value="ECO:0007669"/>
    <property type="project" value="TreeGrafter"/>
</dbReference>
<evidence type="ECO:0000256" key="4">
    <source>
        <dbReference type="SAM" id="MobiDB-lite"/>
    </source>
</evidence>
<feature type="compositionally biased region" description="Basic residues" evidence="4">
    <location>
        <begin position="445"/>
        <end position="455"/>
    </location>
</feature>
<feature type="compositionally biased region" description="Basic and acidic residues" evidence="4">
    <location>
        <begin position="698"/>
        <end position="712"/>
    </location>
</feature>
<feature type="compositionally biased region" description="Polar residues" evidence="4">
    <location>
        <begin position="321"/>
        <end position="336"/>
    </location>
</feature>
<name>D7FGT4_ECTSI</name>
<feature type="compositionally biased region" description="Basic and acidic residues" evidence="4">
    <location>
        <begin position="759"/>
        <end position="771"/>
    </location>
</feature>
<sequence length="978" mass="101629">MDTSRGAADPKFHAVVDEHRRNGYFVGLDKGTPEYNARLKEVAVAFVGVVNEKRVTLFRNRGILNGRKGEFREAISCYNRGLELSRNSPSKHVTLANRSAAYIKRQQFAEALRDAQEAAVLCADYSIAHSLMGYCHSRLGLDKKAVVNYHMALELNPMDVSSQSLLAEAKKSLLAAGETPEAVDALEAPFVSKSARNQEEAAIEAAVAAALEMPVKHRRYLDHTGRAASIEAMVRLARKLSSGAQALASLTQLPGKLKHTIGKKARGQSTSSSRGVGLQHSPPMGSDFAGLFRDDSFDGVPAPRSAAPTPGTSAAPPSTAGKSSSRGVPQEGSNPLFNAGDVRRLRYGLYGGPGNASGAVSRVSSAPDVRLIGHPRAGGGDSGGVVGGGEGGEGGGGGDGGTAGSRHVGGAGQSAAGGRALRSSVSGGGATDPDTRGGRQLQHQQKNKQQNKPRSRGASLEATPRTAPAKATGDRRPGAHTSLARQLEDMARRKDATNRRQGEAAGGTAGAGTPAGTATAAGDAGREQSKTFVQSARADGDRAPLVPRAAPVRGGNSEPDPSSPVRKPDKNETPATTVQVTGKPSRLVPRPSWVPEKSGYASSESSLSEGGPMCSKEPETVTAATSMCGAGGDDDRAQQSVAVPTVNQTLHLEAAANGKQQWRDVVARSQGKIGWTTSDSAPEKAGWTTSDSSSDAEQAEREGERRGEKERSGLPLDSSATSEVVVREDGVEADGALRRMLDGDSDCGSVLPLQDNSMEGEKRPRRLEGKHAQGGRILQEQQVERQKPARTQRVGAQVPGGEEGITRSPRGTSEARDSTDGPPDGGGQSKEPAASATTAVGACEVTSSTLGGTTPRDPKSPTALSKSVSVRAKIEMFERTARSAAGEEGRNRSSSLGTPAACHRQPLGRSLSAKASAREWAFSASVDRSQQRSAVENGGLARALSFSSSSRLARGGATPGFVANTADPPILPTRELSG</sequence>
<evidence type="ECO:0000313" key="6">
    <source>
        <dbReference type="Proteomes" id="UP000002630"/>
    </source>
</evidence>
<dbReference type="InterPro" id="IPR019734">
    <property type="entry name" value="TPR_rpt"/>
</dbReference>
<feature type="compositionally biased region" description="Low complexity" evidence="4">
    <location>
        <begin position="301"/>
        <end position="320"/>
    </location>
</feature>
<dbReference type="InParanoid" id="D7FGT4"/>
<dbReference type="InterPro" id="IPR011990">
    <property type="entry name" value="TPR-like_helical_dom_sf"/>
</dbReference>
<evidence type="ECO:0000256" key="3">
    <source>
        <dbReference type="PROSITE-ProRule" id="PRU00339"/>
    </source>
</evidence>
<organism evidence="5 6">
    <name type="scientific">Ectocarpus siliculosus</name>
    <name type="common">Brown alga</name>
    <name type="synonym">Conferva siliculosa</name>
    <dbReference type="NCBI Taxonomy" id="2880"/>
    <lineage>
        <taxon>Eukaryota</taxon>
        <taxon>Sar</taxon>
        <taxon>Stramenopiles</taxon>
        <taxon>Ochrophyta</taxon>
        <taxon>PX clade</taxon>
        <taxon>Phaeophyceae</taxon>
        <taxon>Ectocarpales</taxon>
        <taxon>Ectocarpaceae</taxon>
        <taxon>Ectocarpus</taxon>
    </lineage>
</organism>
<dbReference type="EMBL" id="FN649754">
    <property type="protein sequence ID" value="CBJ28360.1"/>
    <property type="molecule type" value="Genomic_DNA"/>
</dbReference>
<dbReference type="OrthoDB" id="433738at2759"/>
<dbReference type="PROSITE" id="PS50005">
    <property type="entry name" value="TPR"/>
    <property type="match status" value="2"/>
</dbReference>
<protein>
    <submittedName>
        <fullName evidence="5">Uncharacterized protein</fullName>
    </submittedName>
</protein>
<dbReference type="SUPFAM" id="SSF48452">
    <property type="entry name" value="TPR-like"/>
    <property type="match status" value="1"/>
</dbReference>
<keyword evidence="2 3" id="KW-0802">TPR repeat</keyword>
<feature type="compositionally biased region" description="Basic and acidic residues" evidence="4">
    <location>
        <begin position="872"/>
        <end position="891"/>
    </location>
</feature>
<dbReference type="Gene3D" id="1.25.40.10">
    <property type="entry name" value="Tetratricopeptide repeat domain"/>
    <property type="match status" value="1"/>
</dbReference>
<feature type="region of interest" description="Disordered" evidence="4">
    <location>
        <begin position="258"/>
        <end position="339"/>
    </location>
</feature>
<keyword evidence="6" id="KW-1185">Reference proteome</keyword>
<dbReference type="SMART" id="SM00028">
    <property type="entry name" value="TPR"/>
    <property type="match status" value="3"/>
</dbReference>
<feature type="compositionally biased region" description="Gly residues" evidence="4">
    <location>
        <begin position="376"/>
        <end position="412"/>
    </location>
</feature>
<dbReference type="GO" id="GO:0060090">
    <property type="term" value="F:molecular adaptor activity"/>
    <property type="evidence" value="ECO:0007669"/>
    <property type="project" value="TreeGrafter"/>
</dbReference>